<comment type="caution">
    <text evidence="1">The sequence shown here is derived from an EMBL/GenBank/DDBJ whole genome shotgun (WGS) entry which is preliminary data.</text>
</comment>
<keyword evidence="2" id="KW-1185">Reference proteome</keyword>
<protein>
    <submittedName>
        <fullName evidence="1">RNA-binding family protein</fullName>
    </submittedName>
</protein>
<dbReference type="AlphaFoldDB" id="A0A392UHX8"/>
<evidence type="ECO:0000313" key="1">
    <source>
        <dbReference type="EMBL" id="MCI71335.1"/>
    </source>
</evidence>
<dbReference type="InterPro" id="IPR053316">
    <property type="entry name" value="Epigenetic_reg_gene_expr"/>
</dbReference>
<feature type="non-terminal residue" evidence="1">
    <location>
        <position position="77"/>
    </location>
</feature>
<organism evidence="1 2">
    <name type="scientific">Trifolium medium</name>
    <dbReference type="NCBI Taxonomy" id="97028"/>
    <lineage>
        <taxon>Eukaryota</taxon>
        <taxon>Viridiplantae</taxon>
        <taxon>Streptophyta</taxon>
        <taxon>Embryophyta</taxon>
        <taxon>Tracheophyta</taxon>
        <taxon>Spermatophyta</taxon>
        <taxon>Magnoliopsida</taxon>
        <taxon>eudicotyledons</taxon>
        <taxon>Gunneridae</taxon>
        <taxon>Pentapetalae</taxon>
        <taxon>rosids</taxon>
        <taxon>fabids</taxon>
        <taxon>Fabales</taxon>
        <taxon>Fabaceae</taxon>
        <taxon>Papilionoideae</taxon>
        <taxon>50 kb inversion clade</taxon>
        <taxon>NPAAA clade</taxon>
        <taxon>Hologalegina</taxon>
        <taxon>IRL clade</taxon>
        <taxon>Trifolieae</taxon>
        <taxon>Trifolium</taxon>
    </lineage>
</organism>
<name>A0A392UHX8_9FABA</name>
<dbReference type="PANTHER" id="PTHR36309">
    <property type="entry name" value="RNA-BINDING (RRM/RBD/RNP MOTIFS) FAMILY PROTEIN"/>
    <property type="match status" value="1"/>
</dbReference>
<dbReference type="SUPFAM" id="SSF54928">
    <property type="entry name" value="RNA-binding domain, RBD"/>
    <property type="match status" value="1"/>
</dbReference>
<sequence>MESSAEEYAAFEDKVKRTAYFDNLSPQVSESVIRTALDQFAVVRSVKFIPNYTGPTILPQCALVELDSAKKVKEVIA</sequence>
<proteinExistence type="predicted"/>
<dbReference type="InterPro" id="IPR012677">
    <property type="entry name" value="Nucleotide-bd_a/b_plait_sf"/>
</dbReference>
<dbReference type="EMBL" id="LXQA010794335">
    <property type="protein sequence ID" value="MCI71335.1"/>
    <property type="molecule type" value="Genomic_DNA"/>
</dbReference>
<accession>A0A392UHX8</accession>
<dbReference type="PANTHER" id="PTHR36309:SF1">
    <property type="entry name" value="RNA-BINDING (RRM_RBD_RNP MOTIFS) FAMILY PROTEIN"/>
    <property type="match status" value="1"/>
</dbReference>
<dbReference type="Gene3D" id="3.30.70.330">
    <property type="match status" value="1"/>
</dbReference>
<dbReference type="GO" id="GO:0003676">
    <property type="term" value="F:nucleic acid binding"/>
    <property type="evidence" value="ECO:0007669"/>
    <property type="project" value="InterPro"/>
</dbReference>
<evidence type="ECO:0000313" key="2">
    <source>
        <dbReference type="Proteomes" id="UP000265520"/>
    </source>
</evidence>
<dbReference type="InterPro" id="IPR035979">
    <property type="entry name" value="RBD_domain_sf"/>
</dbReference>
<dbReference type="Proteomes" id="UP000265520">
    <property type="component" value="Unassembled WGS sequence"/>
</dbReference>
<reference evidence="1 2" key="1">
    <citation type="journal article" date="2018" name="Front. Plant Sci.">
        <title>Red Clover (Trifolium pratense) and Zigzag Clover (T. medium) - A Picture of Genomic Similarities and Differences.</title>
        <authorList>
            <person name="Dluhosova J."/>
            <person name="Istvanek J."/>
            <person name="Nedelnik J."/>
            <person name="Repkova J."/>
        </authorList>
    </citation>
    <scope>NUCLEOTIDE SEQUENCE [LARGE SCALE GENOMIC DNA]</scope>
    <source>
        <strain evidence="2">cv. 10/8</strain>
        <tissue evidence="1">Leaf</tissue>
    </source>
</reference>